<dbReference type="PRINTS" id="PR00100">
    <property type="entry name" value="AOTCASE"/>
</dbReference>
<dbReference type="EMBL" id="KZ990362">
    <property type="protein sequence ID" value="RKP24231.1"/>
    <property type="molecule type" value="Genomic_DNA"/>
</dbReference>
<keyword evidence="4" id="KW-0055">Arginine biosynthesis</keyword>
<keyword evidence="5" id="KW-0028">Amino-acid biosynthesis</keyword>
<dbReference type="SUPFAM" id="SSF53671">
    <property type="entry name" value="Aspartate/ornithine carbamoyltransferase"/>
    <property type="match status" value="1"/>
</dbReference>
<dbReference type="GO" id="GO:0042450">
    <property type="term" value="P:L-arginine biosynthetic process via ornithine"/>
    <property type="evidence" value="ECO:0007669"/>
    <property type="project" value="TreeGrafter"/>
</dbReference>
<dbReference type="GO" id="GO:0016597">
    <property type="term" value="F:amino acid binding"/>
    <property type="evidence" value="ECO:0007669"/>
    <property type="project" value="InterPro"/>
</dbReference>
<keyword evidence="6 7" id="KW-0808">Transferase</keyword>
<dbReference type="FunFam" id="3.40.50.1370:FF:000009">
    <property type="entry name" value="Ornithine carbamoyltransferase, mitochondrial"/>
    <property type="match status" value="1"/>
</dbReference>
<dbReference type="EMBL" id="KZ990248">
    <property type="protein sequence ID" value="RKP24398.1"/>
    <property type="molecule type" value="Genomic_DNA"/>
</dbReference>
<dbReference type="InterPro" id="IPR036901">
    <property type="entry name" value="Asp/Orn_carbamoylTrfase_sf"/>
</dbReference>
<evidence type="ECO:0000313" key="12">
    <source>
        <dbReference type="Proteomes" id="UP000278143"/>
    </source>
</evidence>
<accession>A0A4P9YY21</accession>
<evidence type="ECO:0000259" key="8">
    <source>
        <dbReference type="Pfam" id="PF00185"/>
    </source>
</evidence>
<evidence type="ECO:0000256" key="2">
    <source>
        <dbReference type="ARBA" id="ARBA00007805"/>
    </source>
</evidence>
<evidence type="ECO:0000256" key="3">
    <source>
        <dbReference type="ARBA" id="ARBA00013007"/>
    </source>
</evidence>
<dbReference type="Pfam" id="PF00185">
    <property type="entry name" value="OTCace"/>
    <property type="match status" value="1"/>
</dbReference>
<dbReference type="GO" id="GO:0005739">
    <property type="term" value="C:mitochondrion"/>
    <property type="evidence" value="ECO:0007669"/>
    <property type="project" value="TreeGrafter"/>
</dbReference>
<evidence type="ECO:0000256" key="6">
    <source>
        <dbReference type="ARBA" id="ARBA00022679"/>
    </source>
</evidence>
<dbReference type="PRINTS" id="PR00102">
    <property type="entry name" value="OTCASE"/>
</dbReference>
<dbReference type="InterPro" id="IPR002292">
    <property type="entry name" value="Orn/put_carbamltrans"/>
</dbReference>
<evidence type="ECO:0000256" key="1">
    <source>
        <dbReference type="ARBA" id="ARBA00004975"/>
    </source>
</evidence>
<dbReference type="Pfam" id="PF02729">
    <property type="entry name" value="OTCace_N"/>
    <property type="match status" value="1"/>
</dbReference>
<dbReference type="NCBIfam" id="TIGR00658">
    <property type="entry name" value="orni_carb_tr"/>
    <property type="match status" value="1"/>
</dbReference>
<proteinExistence type="inferred from homology"/>
<dbReference type="InterPro" id="IPR006131">
    <property type="entry name" value="Asp_carbamoyltransf_Asp/Orn-bd"/>
</dbReference>
<feature type="domain" description="Aspartate/ornithine carbamoyltransferase Asp/Orn-binding" evidence="8">
    <location>
        <begin position="126"/>
        <end position="280"/>
    </location>
</feature>
<dbReference type="InterPro" id="IPR006132">
    <property type="entry name" value="Asp/Orn_carbamoyltranf_P-bd"/>
</dbReference>
<evidence type="ECO:0000259" key="9">
    <source>
        <dbReference type="Pfam" id="PF02729"/>
    </source>
</evidence>
<evidence type="ECO:0000256" key="5">
    <source>
        <dbReference type="ARBA" id="ARBA00022605"/>
    </source>
</evidence>
<dbReference type="GO" id="GO:0019240">
    <property type="term" value="P:citrulline biosynthetic process"/>
    <property type="evidence" value="ECO:0007669"/>
    <property type="project" value="TreeGrafter"/>
</dbReference>
<dbReference type="Gene3D" id="3.40.50.1370">
    <property type="entry name" value="Aspartate/ornithine carbamoyltransferase"/>
    <property type="match status" value="2"/>
</dbReference>
<dbReference type="OrthoDB" id="10252326at2759"/>
<dbReference type="PANTHER" id="PTHR45753">
    <property type="entry name" value="ORNITHINE CARBAMOYLTRANSFERASE, MITOCHONDRIAL"/>
    <property type="match status" value="1"/>
</dbReference>
<dbReference type="InterPro" id="IPR006130">
    <property type="entry name" value="Asp/Orn_carbamoylTrfase"/>
</dbReference>
<sequence>MFSKRSTRTRVATETAITHLGGRALFLGAQDIQLGVNETLYDTVHVLSTMVDGIMARVGPHADIETLAKYSRVPVINALSDQFHPTQILADLLTMHELAIHPSQPDVAGTEQYSAHRMAPSKTLPGLRVAWVGDGNNIVQSMLVSMPKLGMHLSVATPPGYAVADAVLRTAEEDAKASGTELLLTHDPLEAVRGADYIVTDTWVSMGQEEEKARRLADFAGYQVTFDMAKRGGAKPGWKFMHCLPRKPEEVTDEVFYSDKSVVFQEAENRKWTIMAVLDALLVRKSYD</sequence>
<protein>
    <recommendedName>
        <fullName evidence="3">ornithine carbamoyltransferase</fullName>
        <ecNumber evidence="3">2.1.3.3</ecNumber>
    </recommendedName>
</protein>
<dbReference type="PANTHER" id="PTHR45753:SF3">
    <property type="entry name" value="ORNITHINE TRANSCARBAMYLASE, MITOCHONDRIAL"/>
    <property type="match status" value="1"/>
</dbReference>
<evidence type="ECO:0000313" key="11">
    <source>
        <dbReference type="EMBL" id="RKP24398.1"/>
    </source>
</evidence>
<gene>
    <name evidence="11" type="ORF">SYNPS1DRAFT_23511</name>
    <name evidence="10" type="ORF">SYNPS1DRAFT_30003</name>
</gene>
<dbReference type="EC" id="2.1.3.3" evidence="3"/>
<organism evidence="10 12">
    <name type="scientific">Syncephalis pseudoplumigaleata</name>
    <dbReference type="NCBI Taxonomy" id="1712513"/>
    <lineage>
        <taxon>Eukaryota</taxon>
        <taxon>Fungi</taxon>
        <taxon>Fungi incertae sedis</taxon>
        <taxon>Zoopagomycota</taxon>
        <taxon>Zoopagomycotina</taxon>
        <taxon>Zoopagomycetes</taxon>
        <taxon>Zoopagales</taxon>
        <taxon>Piptocephalidaceae</taxon>
        <taxon>Syncephalis</taxon>
    </lineage>
</organism>
<comment type="pathway">
    <text evidence="1">Amino-acid biosynthesis; L-arginine biosynthesis; L-arginine from L-ornithine and carbamoyl phosphate: step 1/3.</text>
</comment>
<name>A0A4P9YY21_9FUNG</name>
<evidence type="ECO:0000313" key="10">
    <source>
        <dbReference type="EMBL" id="RKP24231.1"/>
    </source>
</evidence>
<reference evidence="12" key="1">
    <citation type="journal article" date="2018" name="Nat. Microbiol.">
        <title>Leveraging single-cell genomics to expand the fungal tree of life.</title>
        <authorList>
            <person name="Ahrendt S.R."/>
            <person name="Quandt C.A."/>
            <person name="Ciobanu D."/>
            <person name="Clum A."/>
            <person name="Salamov A."/>
            <person name="Andreopoulos B."/>
            <person name="Cheng J.F."/>
            <person name="Woyke T."/>
            <person name="Pelin A."/>
            <person name="Henrissat B."/>
            <person name="Reynolds N.K."/>
            <person name="Benny G.L."/>
            <person name="Smith M.E."/>
            <person name="James T.Y."/>
            <person name="Grigoriev I.V."/>
        </authorList>
    </citation>
    <scope>NUCLEOTIDE SEQUENCE [LARGE SCALE GENOMIC DNA]</scope>
    <source>
        <strain evidence="12">Benny S71-1</strain>
    </source>
</reference>
<comment type="similarity">
    <text evidence="2">Belongs to the aspartate/ornithine carbamoyltransferase superfamily. OTCase family.</text>
</comment>
<dbReference type="AlphaFoldDB" id="A0A4P9YY21"/>
<evidence type="ECO:0000256" key="4">
    <source>
        <dbReference type="ARBA" id="ARBA00022571"/>
    </source>
</evidence>
<reference evidence="10" key="2">
    <citation type="submission" date="2018-07" db="EMBL/GenBank/DDBJ databases">
        <title>Leveraging single-cell genomics to expand the Fungal Tree of Life.</title>
        <authorList>
            <consortium name="DOE Joint Genome Institute"/>
            <person name="Ahrendt S.R."/>
            <person name="Quandt C.A."/>
            <person name="Ciobanu D."/>
            <person name="Clum A."/>
            <person name="Salamov A."/>
            <person name="Andreopoulos B."/>
            <person name="Cheng J.-F."/>
            <person name="Woyke T."/>
            <person name="Pelin A."/>
            <person name="Henrissat B."/>
            <person name="Reynolds N."/>
            <person name="Benny G.L."/>
            <person name="Smith M.E."/>
            <person name="James T.Y."/>
            <person name="Grigoriev I.V."/>
        </authorList>
    </citation>
    <scope>NUCLEOTIDE SEQUENCE</scope>
    <source>
        <strain evidence="10">Benny S71-1</strain>
    </source>
</reference>
<keyword evidence="12" id="KW-1185">Reference proteome</keyword>
<feature type="domain" description="Aspartate/ornithine carbamoyltransferase carbamoyl-P binding" evidence="9">
    <location>
        <begin position="1"/>
        <end position="97"/>
    </location>
</feature>
<dbReference type="GO" id="GO:0004585">
    <property type="term" value="F:ornithine carbamoyltransferase activity"/>
    <property type="evidence" value="ECO:0007669"/>
    <property type="project" value="UniProtKB-EC"/>
</dbReference>
<dbReference type="Proteomes" id="UP000278143">
    <property type="component" value="Unassembled WGS sequence"/>
</dbReference>
<evidence type="ECO:0000256" key="7">
    <source>
        <dbReference type="RuleBase" id="RU003634"/>
    </source>
</evidence>
<dbReference type="PROSITE" id="PS00097">
    <property type="entry name" value="CARBAMOYLTRANSFERASE"/>
    <property type="match status" value="1"/>
</dbReference>